<evidence type="ECO:0000313" key="11">
    <source>
        <dbReference type="EMBL" id="EJW86055.1"/>
    </source>
</evidence>
<keyword evidence="9" id="KW-0066">ATP synthesis</keyword>
<evidence type="ECO:0000256" key="4">
    <source>
        <dbReference type="ARBA" id="ARBA00022741"/>
    </source>
</evidence>
<comment type="caution">
    <text evidence="11">The sequence shown here is derived from an EMBL/GenBank/DDBJ whole genome shotgun (WGS) entry which is preliminary data.</text>
</comment>
<keyword evidence="5" id="KW-0067">ATP-binding</keyword>
<accession>J9BFM9</accession>
<evidence type="ECO:0000256" key="7">
    <source>
        <dbReference type="ARBA" id="ARBA00023136"/>
    </source>
</evidence>
<dbReference type="InterPro" id="IPR050053">
    <property type="entry name" value="ATPase_alpha/beta_chains"/>
</dbReference>
<keyword evidence="8" id="KW-0139">CF(1)</keyword>
<protein>
    <submittedName>
        <fullName evidence="11">ATP synthase-beta</fullName>
    </submittedName>
</protein>
<evidence type="ECO:0000256" key="9">
    <source>
        <dbReference type="ARBA" id="ARBA00023310"/>
    </source>
</evidence>
<sequence>MASRILTNFSRSVSRLLCDPKTLRSVATRTYASSSVNVLERTLFPLNCRKELHSSTSLLATTDAAKKAASPPVKPTVKGSRGRIVAVIGAVVDVQFDEGLPPILNGLEVSGRKPRLILEVSQHLDMQITLLLCEYKFLTLLLTELFETTMTSL</sequence>
<organism evidence="11 12">
    <name type="scientific">Wuchereria bancrofti</name>
    <dbReference type="NCBI Taxonomy" id="6293"/>
    <lineage>
        <taxon>Eukaryota</taxon>
        <taxon>Metazoa</taxon>
        <taxon>Ecdysozoa</taxon>
        <taxon>Nematoda</taxon>
        <taxon>Chromadorea</taxon>
        <taxon>Rhabditida</taxon>
        <taxon>Spirurina</taxon>
        <taxon>Spiruromorpha</taxon>
        <taxon>Filarioidea</taxon>
        <taxon>Onchocercidae</taxon>
        <taxon>Wuchereria</taxon>
    </lineage>
</organism>
<reference evidence="12" key="1">
    <citation type="submission" date="2012-08" db="EMBL/GenBank/DDBJ databases">
        <title>The Genome Sequence of Wuchereria bancrofti.</title>
        <authorList>
            <person name="Nutman T.B."/>
            <person name="Fink D.L."/>
            <person name="Russ C."/>
            <person name="Young S."/>
            <person name="Zeng Q."/>
            <person name="Koehrsen M."/>
            <person name="Alvarado L."/>
            <person name="Berlin A."/>
            <person name="Chapman S.B."/>
            <person name="Chen Z."/>
            <person name="Freedman E."/>
            <person name="Gellesch M."/>
            <person name="Goldberg J."/>
            <person name="Griggs A."/>
            <person name="Gujja S."/>
            <person name="Heilman E.R."/>
            <person name="Heiman D."/>
            <person name="Hepburn T."/>
            <person name="Howarth C."/>
            <person name="Jen D."/>
            <person name="Larson L."/>
            <person name="Lewis B."/>
            <person name="Mehta T."/>
            <person name="Park D."/>
            <person name="Pearson M."/>
            <person name="Roberts A."/>
            <person name="Saif S."/>
            <person name="Shea T."/>
            <person name="Shenoy N."/>
            <person name="Sisk P."/>
            <person name="Stolte C."/>
            <person name="Sykes S."/>
            <person name="Walk T."/>
            <person name="White J."/>
            <person name="Yandava C."/>
            <person name="Haas B."/>
            <person name="Henn M.R."/>
            <person name="Nusbaum C."/>
            <person name="Birren B."/>
        </authorList>
    </citation>
    <scope>NUCLEOTIDE SEQUENCE [LARGE SCALE GENOMIC DNA]</scope>
    <source>
        <strain evidence="12">NA</strain>
    </source>
</reference>
<proteinExistence type="inferred from homology"/>
<evidence type="ECO:0000256" key="2">
    <source>
        <dbReference type="ARBA" id="ARBA00008936"/>
    </source>
</evidence>
<keyword evidence="3" id="KW-0813">Transport</keyword>
<comment type="similarity">
    <text evidence="2">Belongs to the ATPase alpha/beta chains family.</text>
</comment>
<dbReference type="AlphaFoldDB" id="J9BFM9"/>
<feature type="domain" description="ATPase F1/V1/A1 complex alpha/beta subunit N-terminal" evidence="10">
    <location>
        <begin position="84"/>
        <end position="128"/>
    </location>
</feature>
<gene>
    <name evidence="11" type="ORF">WUBG_03033</name>
</gene>
<dbReference type="GO" id="GO:0005739">
    <property type="term" value="C:mitochondrion"/>
    <property type="evidence" value="ECO:0007669"/>
    <property type="project" value="GOC"/>
</dbReference>
<comment type="subcellular location">
    <subcellularLocation>
        <location evidence="1">Membrane</location>
    </subcellularLocation>
</comment>
<dbReference type="InterPro" id="IPR004100">
    <property type="entry name" value="ATPase_F1/V1/A1_a/bsu_N"/>
</dbReference>
<dbReference type="Gene3D" id="2.40.10.170">
    <property type="match status" value="1"/>
</dbReference>
<evidence type="ECO:0000256" key="8">
    <source>
        <dbReference type="ARBA" id="ARBA00023196"/>
    </source>
</evidence>
<dbReference type="SUPFAM" id="SSF50615">
    <property type="entry name" value="N-terminal domain of alpha and beta subunits of F1 ATP synthase"/>
    <property type="match status" value="1"/>
</dbReference>
<keyword evidence="4" id="KW-0547">Nucleotide-binding</keyword>
<dbReference type="Proteomes" id="UP000004810">
    <property type="component" value="Unassembled WGS sequence"/>
</dbReference>
<evidence type="ECO:0000259" key="10">
    <source>
        <dbReference type="Pfam" id="PF02874"/>
    </source>
</evidence>
<dbReference type="GO" id="GO:0046933">
    <property type="term" value="F:proton-transporting ATP synthase activity, rotational mechanism"/>
    <property type="evidence" value="ECO:0007669"/>
    <property type="project" value="TreeGrafter"/>
</dbReference>
<evidence type="ECO:0000256" key="3">
    <source>
        <dbReference type="ARBA" id="ARBA00022448"/>
    </source>
</evidence>
<name>J9BFM9_WUCBA</name>
<keyword evidence="6" id="KW-0406">Ion transport</keyword>
<evidence type="ECO:0000313" key="12">
    <source>
        <dbReference type="Proteomes" id="UP000004810"/>
    </source>
</evidence>
<evidence type="ECO:0000256" key="5">
    <source>
        <dbReference type="ARBA" id="ARBA00022840"/>
    </source>
</evidence>
<dbReference type="EMBL" id="ADBV01000887">
    <property type="protein sequence ID" value="EJW86055.1"/>
    <property type="molecule type" value="Genomic_DNA"/>
</dbReference>
<dbReference type="GO" id="GO:0042776">
    <property type="term" value="P:proton motive force-driven mitochondrial ATP synthesis"/>
    <property type="evidence" value="ECO:0007669"/>
    <property type="project" value="TreeGrafter"/>
</dbReference>
<evidence type="ECO:0000256" key="6">
    <source>
        <dbReference type="ARBA" id="ARBA00023065"/>
    </source>
</evidence>
<keyword evidence="7" id="KW-0472">Membrane</keyword>
<dbReference type="PANTHER" id="PTHR15184:SF71">
    <property type="entry name" value="ATP SYNTHASE SUBUNIT BETA, MITOCHONDRIAL"/>
    <property type="match status" value="1"/>
</dbReference>
<dbReference type="GO" id="GO:0005524">
    <property type="term" value="F:ATP binding"/>
    <property type="evidence" value="ECO:0007669"/>
    <property type="project" value="UniProtKB-KW"/>
</dbReference>
<dbReference type="Pfam" id="PF02874">
    <property type="entry name" value="ATP-synt_ab_N"/>
    <property type="match status" value="1"/>
</dbReference>
<evidence type="ECO:0000256" key="1">
    <source>
        <dbReference type="ARBA" id="ARBA00004370"/>
    </source>
</evidence>
<dbReference type="PANTHER" id="PTHR15184">
    <property type="entry name" value="ATP SYNTHASE"/>
    <property type="match status" value="1"/>
</dbReference>
<dbReference type="InterPro" id="IPR036121">
    <property type="entry name" value="ATPase_F1/V1/A1_a/bsu_N_sf"/>
</dbReference>
<dbReference type="GO" id="GO:0045259">
    <property type="term" value="C:proton-transporting ATP synthase complex"/>
    <property type="evidence" value="ECO:0007669"/>
    <property type="project" value="UniProtKB-KW"/>
</dbReference>